<evidence type="ECO:0000256" key="7">
    <source>
        <dbReference type="HAMAP-Rule" id="MF_01147"/>
    </source>
</evidence>
<dbReference type="UniPathway" id="UPA00664"/>
<dbReference type="EC" id="2.5.1.145" evidence="7"/>
<keyword evidence="9" id="KW-1185">Reference proteome</keyword>
<dbReference type="GO" id="GO:0005886">
    <property type="term" value="C:plasma membrane"/>
    <property type="evidence" value="ECO:0007669"/>
    <property type="project" value="UniProtKB-SubCell"/>
</dbReference>
<evidence type="ECO:0000256" key="1">
    <source>
        <dbReference type="ARBA" id="ARBA00007150"/>
    </source>
</evidence>
<feature type="transmembrane region" description="Helical" evidence="7">
    <location>
        <begin position="102"/>
        <end position="122"/>
    </location>
</feature>
<comment type="caution">
    <text evidence="8">The sequence shown here is derived from an EMBL/GenBank/DDBJ whole genome shotgun (WGS) entry which is preliminary data.</text>
</comment>
<keyword evidence="5 7" id="KW-1133">Transmembrane helix</keyword>
<dbReference type="GO" id="GO:0042158">
    <property type="term" value="P:lipoprotein biosynthetic process"/>
    <property type="evidence" value="ECO:0007669"/>
    <property type="project" value="UniProtKB-UniRule"/>
</dbReference>
<feature type="transmembrane region" description="Helical" evidence="7">
    <location>
        <begin position="255"/>
        <end position="272"/>
    </location>
</feature>
<dbReference type="GO" id="GO:0008961">
    <property type="term" value="F:phosphatidylglycerol-prolipoprotein diacylglyceryl transferase activity"/>
    <property type="evidence" value="ECO:0007669"/>
    <property type="project" value="UniProtKB-UniRule"/>
</dbReference>
<dbReference type="PANTHER" id="PTHR30589">
    <property type="entry name" value="PROLIPOPROTEIN DIACYLGLYCERYL TRANSFERASE"/>
    <property type="match status" value="1"/>
</dbReference>
<keyword evidence="6 7" id="KW-0472">Membrane</keyword>
<feature type="transmembrane region" description="Helical" evidence="7">
    <location>
        <begin position="284"/>
        <end position="309"/>
    </location>
</feature>
<evidence type="ECO:0000256" key="3">
    <source>
        <dbReference type="ARBA" id="ARBA00022679"/>
    </source>
</evidence>
<accession>A0A444IWZ7</accession>
<organism evidence="8 9">
    <name type="scientific">Candidatus Electrothrix aarhusensis</name>
    <dbReference type="NCBI Taxonomy" id="1859131"/>
    <lineage>
        <taxon>Bacteria</taxon>
        <taxon>Pseudomonadati</taxon>
        <taxon>Thermodesulfobacteriota</taxon>
        <taxon>Desulfobulbia</taxon>
        <taxon>Desulfobulbales</taxon>
        <taxon>Desulfobulbaceae</taxon>
        <taxon>Candidatus Electrothrix</taxon>
    </lineage>
</organism>
<name>A0A444IWZ7_9BACT</name>
<protein>
    <recommendedName>
        <fullName evidence="7">Phosphatidylglycerol--prolipoprotein diacylglyceryl transferase</fullName>
        <ecNumber evidence="7">2.5.1.145</ecNumber>
    </recommendedName>
</protein>
<reference evidence="8 9" key="1">
    <citation type="submission" date="2017-01" db="EMBL/GenBank/DDBJ databases">
        <title>The cable genome- insights into the physiology and evolution of filamentous bacteria capable of sulfide oxidation via long distance electron transfer.</title>
        <authorList>
            <person name="Schreiber L."/>
            <person name="Bjerg J.T."/>
            <person name="Boggild A."/>
            <person name="Van De Vossenberg J."/>
            <person name="Meysman F."/>
            <person name="Nielsen L.P."/>
            <person name="Schramm A."/>
            <person name="Kjeldsen K.U."/>
        </authorList>
    </citation>
    <scope>NUCLEOTIDE SEQUENCE [LARGE SCALE GENOMIC DNA]</scope>
    <source>
        <strain evidence="8">MCF</strain>
    </source>
</reference>
<evidence type="ECO:0000256" key="5">
    <source>
        <dbReference type="ARBA" id="ARBA00022989"/>
    </source>
</evidence>
<feature type="transmembrane region" description="Helical" evidence="7">
    <location>
        <begin position="218"/>
        <end position="235"/>
    </location>
</feature>
<gene>
    <name evidence="7" type="primary">lgt</name>
    <name evidence="8" type="ORF">H206_00961</name>
</gene>
<feature type="binding site" evidence="7">
    <location>
        <position position="183"/>
    </location>
    <ligand>
        <name>a 1,2-diacyl-sn-glycero-3-phospho-(1'-sn-glycerol)</name>
        <dbReference type="ChEBI" id="CHEBI:64716"/>
    </ligand>
</feature>
<dbReference type="PANTHER" id="PTHR30589:SF0">
    <property type="entry name" value="PHOSPHATIDYLGLYCEROL--PROLIPOPROTEIN DIACYLGLYCERYL TRANSFERASE"/>
    <property type="match status" value="1"/>
</dbReference>
<keyword evidence="8" id="KW-0449">Lipoprotein</keyword>
<dbReference type="Proteomes" id="UP000287853">
    <property type="component" value="Unassembled WGS sequence"/>
</dbReference>
<comment type="catalytic activity">
    <reaction evidence="7">
        <text>L-cysteinyl-[prolipoprotein] + a 1,2-diacyl-sn-glycero-3-phospho-(1'-sn-glycerol) = an S-1,2-diacyl-sn-glyceryl-L-cysteinyl-[prolipoprotein] + sn-glycerol 1-phosphate + H(+)</text>
        <dbReference type="Rhea" id="RHEA:56712"/>
        <dbReference type="Rhea" id="RHEA-COMP:14679"/>
        <dbReference type="Rhea" id="RHEA-COMP:14680"/>
        <dbReference type="ChEBI" id="CHEBI:15378"/>
        <dbReference type="ChEBI" id="CHEBI:29950"/>
        <dbReference type="ChEBI" id="CHEBI:57685"/>
        <dbReference type="ChEBI" id="CHEBI:64716"/>
        <dbReference type="ChEBI" id="CHEBI:140658"/>
        <dbReference type="EC" id="2.5.1.145"/>
    </reaction>
</comment>
<comment type="subcellular location">
    <subcellularLocation>
        <location evidence="7">Cell membrane</location>
        <topology evidence="7">Multi-pass membrane protein</topology>
    </subcellularLocation>
</comment>
<keyword evidence="2 7" id="KW-1003">Cell membrane</keyword>
<keyword evidence="3 7" id="KW-0808">Transferase</keyword>
<dbReference type="PROSITE" id="PS01311">
    <property type="entry name" value="LGT"/>
    <property type="match status" value="1"/>
</dbReference>
<proteinExistence type="inferred from homology"/>
<feature type="transmembrane region" description="Helical" evidence="7">
    <location>
        <begin position="134"/>
        <end position="156"/>
    </location>
</feature>
<evidence type="ECO:0000256" key="4">
    <source>
        <dbReference type="ARBA" id="ARBA00022692"/>
    </source>
</evidence>
<keyword evidence="4 7" id="KW-0812">Transmembrane</keyword>
<evidence type="ECO:0000313" key="9">
    <source>
        <dbReference type="Proteomes" id="UP000287853"/>
    </source>
</evidence>
<sequence>MCSPFYTGQTHRSTPTKLALKCCGLRRDMARRAPTLAVHKKIKIMLTFPQVDPIIFSLGPFHVRWYGLMYIIGFVACYLLVGYQAKKFHWDRLIEHLDNLNIAIVAGVVLGGRLGYVLFYNLPYFLKHPLEIFATWQGGMSFHGGALGVLIALAIYSKRHDLDPWKIIDMYTVTAPIGVGFGRLGNFINGELYGRATDLPWGMVFPYGGPQPRHPSQLYEAFLEGVVLFIVLWLLKGKPWQVDQDGKQASLWPHGSMTALAMVLYGFFRFLVEFVREPDAHLGTVFLGMTMGQVLSAVLVGMGIILWTIRRKKAASSS</sequence>
<comment type="pathway">
    <text evidence="7">Protein modification; lipoprotein biosynthesis (diacylglyceryl transfer).</text>
</comment>
<dbReference type="Pfam" id="PF01790">
    <property type="entry name" value="LGT"/>
    <property type="match status" value="1"/>
</dbReference>
<evidence type="ECO:0000313" key="8">
    <source>
        <dbReference type="EMBL" id="RWX45373.1"/>
    </source>
</evidence>
<comment type="function">
    <text evidence="7">Catalyzes the transfer of the diacylglyceryl group from phosphatidylglycerol to the sulfhydryl group of the N-terminal cysteine of a prolipoprotein, the first step in the formation of mature lipoproteins.</text>
</comment>
<comment type="similarity">
    <text evidence="1 7">Belongs to the Lgt family.</text>
</comment>
<dbReference type="NCBIfam" id="TIGR00544">
    <property type="entry name" value="lgt"/>
    <property type="match status" value="1"/>
</dbReference>
<evidence type="ECO:0000256" key="2">
    <source>
        <dbReference type="ARBA" id="ARBA00022475"/>
    </source>
</evidence>
<feature type="transmembrane region" description="Helical" evidence="7">
    <location>
        <begin position="63"/>
        <end position="81"/>
    </location>
</feature>
<dbReference type="InterPro" id="IPR001640">
    <property type="entry name" value="Lgt"/>
</dbReference>
<evidence type="ECO:0000256" key="6">
    <source>
        <dbReference type="ARBA" id="ARBA00023136"/>
    </source>
</evidence>
<dbReference type="HAMAP" id="MF_01147">
    <property type="entry name" value="Lgt"/>
    <property type="match status" value="1"/>
</dbReference>
<dbReference type="AlphaFoldDB" id="A0A444IWZ7"/>
<dbReference type="EMBL" id="MTKO01000079">
    <property type="protein sequence ID" value="RWX45373.1"/>
    <property type="molecule type" value="Genomic_DNA"/>
</dbReference>